<dbReference type="InterPro" id="IPR036514">
    <property type="entry name" value="SGNH_hydro_sf"/>
</dbReference>
<dbReference type="Gene3D" id="3.40.50.1110">
    <property type="entry name" value="SGNH hydrolase"/>
    <property type="match status" value="1"/>
</dbReference>
<dbReference type="Proteomes" id="UP000291144">
    <property type="component" value="Unassembled WGS sequence"/>
</dbReference>
<dbReference type="GO" id="GO:0004622">
    <property type="term" value="F:phosphatidylcholine lysophospholipase activity"/>
    <property type="evidence" value="ECO:0007669"/>
    <property type="project" value="TreeGrafter"/>
</dbReference>
<dbReference type="Pfam" id="PF13472">
    <property type="entry name" value="Lipase_GDSL_2"/>
    <property type="match status" value="1"/>
</dbReference>
<dbReference type="PANTHER" id="PTHR30383:SF5">
    <property type="entry name" value="SGNH HYDROLASE-TYPE ESTERASE DOMAIN-CONTAINING PROTEIN"/>
    <property type="match status" value="1"/>
</dbReference>
<keyword evidence="4" id="KW-1185">Reference proteome</keyword>
<keyword evidence="1" id="KW-0732">Signal</keyword>
<dbReference type="SUPFAM" id="SSF52266">
    <property type="entry name" value="SGNH hydrolase"/>
    <property type="match status" value="1"/>
</dbReference>
<dbReference type="AlphaFoldDB" id="A0A4R0JR97"/>
<evidence type="ECO:0000256" key="1">
    <source>
        <dbReference type="SAM" id="SignalP"/>
    </source>
</evidence>
<name>A0A4R0JR97_9ACTN</name>
<accession>A0A4R0JR97</accession>
<evidence type="ECO:0000313" key="4">
    <source>
        <dbReference type="Proteomes" id="UP000291144"/>
    </source>
</evidence>
<dbReference type="InterPro" id="IPR051532">
    <property type="entry name" value="Ester_Hydrolysis_Enzymes"/>
</dbReference>
<protein>
    <recommendedName>
        <fullName evidence="2">CBM6 domain-containing protein</fullName>
    </recommendedName>
</protein>
<comment type="caution">
    <text evidence="3">The sequence shown here is derived from an EMBL/GenBank/DDBJ whole genome shotgun (WGS) entry which is preliminary data.</text>
</comment>
<dbReference type="InterPro" id="IPR005084">
    <property type="entry name" value="CBM6"/>
</dbReference>
<dbReference type="Gene3D" id="2.60.120.260">
    <property type="entry name" value="Galactose-binding domain-like"/>
    <property type="match status" value="1"/>
</dbReference>
<feature type="chain" id="PRO_5039020045" description="CBM6 domain-containing protein" evidence="1">
    <location>
        <begin position="16"/>
        <end position="364"/>
    </location>
</feature>
<dbReference type="SUPFAM" id="SSF49785">
    <property type="entry name" value="Galactose-binding domain-like"/>
    <property type="match status" value="1"/>
</dbReference>
<feature type="signal peptide" evidence="1">
    <location>
        <begin position="1"/>
        <end position="15"/>
    </location>
</feature>
<dbReference type="CDD" id="cd01833">
    <property type="entry name" value="XynB_like"/>
    <property type="match status" value="1"/>
</dbReference>
<dbReference type="PANTHER" id="PTHR30383">
    <property type="entry name" value="THIOESTERASE 1/PROTEASE 1/LYSOPHOSPHOLIPASE L1"/>
    <property type="match status" value="1"/>
</dbReference>
<dbReference type="InterPro" id="IPR013830">
    <property type="entry name" value="SGNH_hydro"/>
</dbReference>
<sequence>MRQAIRALTVLIATAALLPAGVRSFPEKGESPWQQSAPVQVMPLGDSNTAGADSARGGYRTDLWQLLAADGWQVDFVGSVSSGGPALPDKNHEGHGGWTIQQIHDNVIGWLNTYQPQIVLLQIGTNDMYTDASTAGAPSRMRALLDRITTTAPETQVIVTSLPPLADAAHNRRVQAFNAILPGLVGSMASAGRDVTTVDTGGSLIQSELIDPFHPGYGAASRAAARWYTALTGIPLTLYEAEQTSNATLVNAVRLANNVSSSGGTKVGKIDFPDSSVTFTVHATAVGQHRIRIRGGNGTTTVCSHNLSVNGGPATTVRYQNLGWENWTMVGVDVALTAGTNALRFTKGDCYAEIDALYLSGPTT</sequence>
<evidence type="ECO:0000313" key="3">
    <source>
        <dbReference type="EMBL" id="TCC48534.1"/>
    </source>
</evidence>
<reference evidence="3 4" key="1">
    <citation type="submission" date="2019-02" db="EMBL/GenBank/DDBJ databases">
        <title>Kribbella capetownensis sp. nov. and Kribbella speibonae sp. nov., isolated from soil.</title>
        <authorList>
            <person name="Curtis S.M."/>
            <person name="Norton I."/>
            <person name="Everest G.J."/>
            <person name="Meyers P.R."/>
        </authorList>
    </citation>
    <scope>NUCLEOTIDE SEQUENCE [LARGE SCALE GENOMIC DNA]</scope>
    <source>
        <strain evidence="3 4">NRRL B-24813</strain>
    </source>
</reference>
<dbReference type="InterPro" id="IPR008979">
    <property type="entry name" value="Galactose-bd-like_sf"/>
</dbReference>
<dbReference type="GO" id="GO:0030246">
    <property type="term" value="F:carbohydrate binding"/>
    <property type="evidence" value="ECO:0007669"/>
    <property type="project" value="InterPro"/>
</dbReference>
<feature type="domain" description="CBM6" evidence="2">
    <location>
        <begin position="237"/>
        <end position="360"/>
    </location>
</feature>
<dbReference type="OrthoDB" id="468550at2"/>
<proteinExistence type="predicted"/>
<dbReference type="RefSeq" id="WP_131366567.1">
    <property type="nucleotide sequence ID" value="NZ_SJKB01000028.1"/>
</dbReference>
<gene>
    <name evidence="3" type="ORF">E0H73_42770</name>
</gene>
<dbReference type="PROSITE" id="PS51175">
    <property type="entry name" value="CBM6"/>
    <property type="match status" value="1"/>
</dbReference>
<dbReference type="EMBL" id="SJKB01000028">
    <property type="protein sequence ID" value="TCC48534.1"/>
    <property type="molecule type" value="Genomic_DNA"/>
</dbReference>
<evidence type="ECO:0000259" key="2">
    <source>
        <dbReference type="PROSITE" id="PS51175"/>
    </source>
</evidence>
<organism evidence="3 4">
    <name type="scientific">Kribbella pittospori</name>
    <dbReference type="NCBI Taxonomy" id="722689"/>
    <lineage>
        <taxon>Bacteria</taxon>
        <taxon>Bacillati</taxon>
        <taxon>Actinomycetota</taxon>
        <taxon>Actinomycetes</taxon>
        <taxon>Propionibacteriales</taxon>
        <taxon>Kribbellaceae</taxon>
        <taxon>Kribbella</taxon>
    </lineage>
</organism>